<dbReference type="AlphaFoldDB" id="M0M7W6"/>
<feature type="region of interest" description="Disordered" evidence="1">
    <location>
        <begin position="1"/>
        <end position="20"/>
    </location>
</feature>
<feature type="compositionally biased region" description="Basic and acidic residues" evidence="1">
    <location>
        <begin position="1"/>
        <end position="15"/>
    </location>
</feature>
<dbReference type="EMBL" id="AOMB01000005">
    <property type="protein sequence ID" value="EMA41453.1"/>
    <property type="molecule type" value="Genomic_DNA"/>
</dbReference>
<evidence type="ECO:0000313" key="3">
    <source>
        <dbReference type="EMBL" id="EMA41453.1"/>
    </source>
</evidence>
<sequence>MATEGEARPGPRDDYPFAPDEVPVVEWSGEVEHDDGSAEALFAATERRLVCVTRTGEEIVDYTRIAGVETRSETDESAGGSYRDLAVGGVVFTAAGLGALVVADRIIGMSVGVVVALIGVLLLLDVLRNLRSGSGMMTIEASVEHVRLDRVDAAPLHITATERVATRLRDLIADARNEE</sequence>
<dbReference type="OrthoDB" id="213509at2157"/>
<evidence type="ECO:0000313" key="4">
    <source>
        <dbReference type="Proteomes" id="UP000011566"/>
    </source>
</evidence>
<dbReference type="Proteomes" id="UP000011566">
    <property type="component" value="Unassembled WGS sequence"/>
</dbReference>
<keyword evidence="4" id="KW-1185">Reference proteome</keyword>
<evidence type="ECO:0000256" key="1">
    <source>
        <dbReference type="SAM" id="MobiDB-lite"/>
    </source>
</evidence>
<protein>
    <submittedName>
        <fullName evidence="3">Uncharacterized protein</fullName>
    </submittedName>
</protein>
<name>M0M7W6_9EURY</name>
<comment type="caution">
    <text evidence="3">The sequence shown here is derived from an EMBL/GenBank/DDBJ whole genome shotgun (WGS) entry which is preliminary data.</text>
</comment>
<keyword evidence="2" id="KW-1133">Transmembrane helix</keyword>
<gene>
    <name evidence="3" type="ORF">C447_01325</name>
</gene>
<keyword evidence="2" id="KW-0812">Transmembrane</keyword>
<keyword evidence="2" id="KW-0472">Membrane</keyword>
<feature type="transmembrane region" description="Helical" evidence="2">
    <location>
        <begin position="109"/>
        <end position="127"/>
    </location>
</feature>
<accession>M0M7W6</accession>
<dbReference type="RefSeq" id="WP_007690090.1">
    <property type="nucleotide sequence ID" value="NZ_AJRK01000359.1"/>
</dbReference>
<evidence type="ECO:0000256" key="2">
    <source>
        <dbReference type="SAM" id="Phobius"/>
    </source>
</evidence>
<feature type="transmembrane region" description="Helical" evidence="2">
    <location>
        <begin position="85"/>
        <end position="103"/>
    </location>
</feature>
<reference evidence="3 4" key="1">
    <citation type="journal article" date="2014" name="PLoS Genet.">
        <title>Phylogenetically driven sequencing of extremely halophilic archaea reveals strategies for static and dynamic osmo-response.</title>
        <authorList>
            <person name="Becker E.A."/>
            <person name="Seitzer P.M."/>
            <person name="Tritt A."/>
            <person name="Larsen D."/>
            <person name="Krusor M."/>
            <person name="Yao A.I."/>
            <person name="Wu D."/>
            <person name="Madern D."/>
            <person name="Eisen J.A."/>
            <person name="Darling A.E."/>
            <person name="Facciotti M.T."/>
        </authorList>
    </citation>
    <scope>NUCLEOTIDE SEQUENCE [LARGE SCALE GENOMIC DNA]</scope>
    <source>
        <strain evidence="3 4">100A6</strain>
    </source>
</reference>
<proteinExistence type="predicted"/>
<dbReference type="PATRIC" id="fig|1132509.6.peg.322"/>
<organism evidence="3 4">
    <name type="scientific">Halococcus hamelinensis 100A6</name>
    <dbReference type="NCBI Taxonomy" id="1132509"/>
    <lineage>
        <taxon>Archaea</taxon>
        <taxon>Methanobacteriati</taxon>
        <taxon>Methanobacteriota</taxon>
        <taxon>Stenosarchaea group</taxon>
        <taxon>Halobacteria</taxon>
        <taxon>Halobacteriales</taxon>
        <taxon>Halococcaceae</taxon>
        <taxon>Halococcus</taxon>
    </lineage>
</organism>